<reference evidence="1" key="1">
    <citation type="submission" date="2022-11" db="EMBL/GenBank/DDBJ databases">
        <authorList>
            <person name="Scott C."/>
            <person name="Bruce N."/>
        </authorList>
    </citation>
    <scope>NUCLEOTIDE SEQUENCE</scope>
</reference>
<organism evidence="1 2">
    <name type="scientific">Parascedosporium putredinis</name>
    <dbReference type="NCBI Taxonomy" id="1442378"/>
    <lineage>
        <taxon>Eukaryota</taxon>
        <taxon>Fungi</taxon>
        <taxon>Dikarya</taxon>
        <taxon>Ascomycota</taxon>
        <taxon>Pezizomycotina</taxon>
        <taxon>Sordariomycetes</taxon>
        <taxon>Hypocreomycetidae</taxon>
        <taxon>Microascales</taxon>
        <taxon>Microascaceae</taxon>
        <taxon>Parascedosporium</taxon>
    </lineage>
</organism>
<name>A0A9P1GYC0_9PEZI</name>
<evidence type="ECO:0000313" key="2">
    <source>
        <dbReference type="Proteomes" id="UP000838763"/>
    </source>
</evidence>
<sequence>MPNGKLDRRRVAVLSQTANDTDGLVAKLEEGDADAEEGVADGHAGVGVSRGVDDDEVNLVLASLVDPLDDGTLDIGLEGF</sequence>
<gene>
    <name evidence="1" type="ORF">PPNO1_LOCUS1904</name>
</gene>
<keyword evidence="2" id="KW-1185">Reference proteome</keyword>
<proteinExistence type="predicted"/>
<comment type="caution">
    <text evidence="1">The sequence shown here is derived from an EMBL/GenBank/DDBJ whole genome shotgun (WGS) entry which is preliminary data.</text>
</comment>
<accession>A0A9P1GYC0</accession>
<dbReference type="EMBL" id="CALLCH030000003">
    <property type="protein sequence ID" value="CAI4212136.1"/>
    <property type="molecule type" value="Genomic_DNA"/>
</dbReference>
<dbReference type="AlphaFoldDB" id="A0A9P1GYC0"/>
<dbReference type="Proteomes" id="UP000838763">
    <property type="component" value="Unassembled WGS sequence"/>
</dbReference>
<protein>
    <submittedName>
        <fullName evidence="1">Uncharacterized protein</fullName>
    </submittedName>
</protein>
<evidence type="ECO:0000313" key="1">
    <source>
        <dbReference type="EMBL" id="CAI4212136.1"/>
    </source>
</evidence>